<dbReference type="Proteomes" id="UP000805193">
    <property type="component" value="Unassembled WGS sequence"/>
</dbReference>
<feature type="non-terminal residue" evidence="1">
    <location>
        <position position="1"/>
    </location>
</feature>
<comment type="caution">
    <text evidence="1">The sequence shown here is derived from an EMBL/GenBank/DDBJ whole genome shotgun (WGS) entry which is preliminary data.</text>
</comment>
<protein>
    <submittedName>
        <fullName evidence="1">Uncharacterized protein</fullName>
    </submittedName>
</protein>
<keyword evidence="2" id="KW-1185">Reference proteome</keyword>
<evidence type="ECO:0000313" key="2">
    <source>
        <dbReference type="Proteomes" id="UP000805193"/>
    </source>
</evidence>
<organism evidence="1 2">
    <name type="scientific">Ixodes persulcatus</name>
    <name type="common">Taiga tick</name>
    <dbReference type="NCBI Taxonomy" id="34615"/>
    <lineage>
        <taxon>Eukaryota</taxon>
        <taxon>Metazoa</taxon>
        <taxon>Ecdysozoa</taxon>
        <taxon>Arthropoda</taxon>
        <taxon>Chelicerata</taxon>
        <taxon>Arachnida</taxon>
        <taxon>Acari</taxon>
        <taxon>Parasitiformes</taxon>
        <taxon>Ixodida</taxon>
        <taxon>Ixodoidea</taxon>
        <taxon>Ixodidae</taxon>
        <taxon>Ixodinae</taxon>
        <taxon>Ixodes</taxon>
    </lineage>
</organism>
<name>A0AC60P690_IXOPE</name>
<gene>
    <name evidence="1" type="ORF">HPB47_008196</name>
</gene>
<sequence length="214" mass="23015">SAPLIAAIAMDTSQLSEIQLYMSRYSDSMGLVPYADAPVCRGGQKQAYGVARDETAKVSCELDADPADVVFQWRFNNSFEERHLAAMSLDEGLRSVASYIPRSRADYGSLLCWGKNSVGVQLKPCVFSIQAAGPPEPLSNCNVLNATADSLQIACDSGYDGGLEQTFHLERGARHLALLSSVVCRSTFSLSAAASRGDLPGFVSLEEAMPRLKI</sequence>
<proteinExistence type="predicted"/>
<accession>A0AC60P690</accession>
<evidence type="ECO:0000313" key="1">
    <source>
        <dbReference type="EMBL" id="KAG0414653.1"/>
    </source>
</evidence>
<reference evidence="1 2" key="1">
    <citation type="journal article" date="2020" name="Cell">
        <title>Large-Scale Comparative Analyses of Tick Genomes Elucidate Their Genetic Diversity and Vector Capacities.</title>
        <authorList>
            <consortium name="Tick Genome and Microbiome Consortium (TIGMIC)"/>
            <person name="Jia N."/>
            <person name="Wang J."/>
            <person name="Shi W."/>
            <person name="Du L."/>
            <person name="Sun Y."/>
            <person name="Zhan W."/>
            <person name="Jiang J.F."/>
            <person name="Wang Q."/>
            <person name="Zhang B."/>
            <person name="Ji P."/>
            <person name="Bell-Sakyi L."/>
            <person name="Cui X.M."/>
            <person name="Yuan T.T."/>
            <person name="Jiang B.G."/>
            <person name="Yang W.F."/>
            <person name="Lam T.T."/>
            <person name="Chang Q.C."/>
            <person name="Ding S.J."/>
            <person name="Wang X.J."/>
            <person name="Zhu J.G."/>
            <person name="Ruan X.D."/>
            <person name="Zhao L."/>
            <person name="Wei J.T."/>
            <person name="Ye R.Z."/>
            <person name="Que T.C."/>
            <person name="Du C.H."/>
            <person name="Zhou Y.H."/>
            <person name="Cheng J.X."/>
            <person name="Dai P.F."/>
            <person name="Guo W.B."/>
            <person name="Han X.H."/>
            <person name="Huang E.J."/>
            <person name="Li L.F."/>
            <person name="Wei W."/>
            <person name="Gao Y.C."/>
            <person name="Liu J.Z."/>
            <person name="Shao H.Z."/>
            <person name="Wang X."/>
            <person name="Wang C.C."/>
            <person name="Yang T.C."/>
            <person name="Huo Q.B."/>
            <person name="Li W."/>
            <person name="Chen H.Y."/>
            <person name="Chen S.E."/>
            <person name="Zhou L.G."/>
            <person name="Ni X.B."/>
            <person name="Tian J.H."/>
            <person name="Sheng Y."/>
            <person name="Liu T."/>
            <person name="Pan Y.S."/>
            <person name="Xia L.Y."/>
            <person name="Li J."/>
            <person name="Zhao F."/>
            <person name="Cao W.C."/>
        </authorList>
    </citation>
    <scope>NUCLEOTIDE SEQUENCE [LARGE SCALE GENOMIC DNA]</scope>
    <source>
        <strain evidence="1">Iper-2018</strain>
    </source>
</reference>
<dbReference type="EMBL" id="JABSTQ010011158">
    <property type="protein sequence ID" value="KAG0414653.1"/>
    <property type="molecule type" value="Genomic_DNA"/>
</dbReference>